<keyword evidence="1" id="KW-0677">Repeat</keyword>
<gene>
    <name evidence="5" type="ORF">EDD80_11411</name>
</gene>
<dbReference type="InterPro" id="IPR013105">
    <property type="entry name" value="TPR_2"/>
</dbReference>
<keyword evidence="6" id="KW-1185">Reference proteome</keyword>
<organism evidence="5 6">
    <name type="scientific">Anseongella ginsenosidimutans</name>
    <dbReference type="NCBI Taxonomy" id="496056"/>
    <lineage>
        <taxon>Bacteria</taxon>
        <taxon>Pseudomonadati</taxon>
        <taxon>Bacteroidota</taxon>
        <taxon>Sphingobacteriia</taxon>
        <taxon>Sphingobacteriales</taxon>
        <taxon>Sphingobacteriaceae</taxon>
        <taxon>Anseongella</taxon>
    </lineage>
</organism>
<dbReference type="Pfam" id="PF07719">
    <property type="entry name" value="TPR_2"/>
    <property type="match status" value="1"/>
</dbReference>
<keyword evidence="2 3" id="KW-0802">TPR repeat</keyword>
<feature type="repeat" description="TPR" evidence="3">
    <location>
        <begin position="141"/>
        <end position="174"/>
    </location>
</feature>
<comment type="caution">
    <text evidence="5">The sequence shown here is derived from an EMBL/GenBank/DDBJ whole genome shotgun (WGS) entry which is preliminary data.</text>
</comment>
<dbReference type="Pfam" id="PF13432">
    <property type="entry name" value="TPR_16"/>
    <property type="match status" value="1"/>
</dbReference>
<dbReference type="EMBL" id="SMAD01000014">
    <property type="protein sequence ID" value="TCS85141.1"/>
    <property type="molecule type" value="Genomic_DNA"/>
</dbReference>
<dbReference type="SMART" id="SM00028">
    <property type="entry name" value="TPR"/>
    <property type="match status" value="3"/>
</dbReference>
<evidence type="ECO:0000256" key="1">
    <source>
        <dbReference type="ARBA" id="ARBA00022737"/>
    </source>
</evidence>
<accession>A0A4R3KMP8</accession>
<dbReference type="RefSeq" id="WP_225975113.1">
    <property type="nucleotide sequence ID" value="NZ_CP042432.1"/>
</dbReference>
<keyword evidence="4" id="KW-0472">Membrane</keyword>
<evidence type="ECO:0000313" key="6">
    <source>
        <dbReference type="Proteomes" id="UP000295807"/>
    </source>
</evidence>
<keyword evidence="4" id="KW-1133">Transmembrane helix</keyword>
<dbReference type="PROSITE" id="PS50005">
    <property type="entry name" value="TPR"/>
    <property type="match status" value="1"/>
</dbReference>
<proteinExistence type="predicted"/>
<dbReference type="SUPFAM" id="SSF48452">
    <property type="entry name" value="TPR-like"/>
    <property type="match status" value="1"/>
</dbReference>
<sequence length="233" mass="26470">MSKTRNQESVSTGMMLNDKYGRAESFVNENKKSLLIIAGSVVILVLLYIGYTKFYLAPREQEAVNDMFKAQEFFRSDSLDKALNGDGNYKGFLTIIEEYDGTRSANLANYYTGVIYLQQGKFQEAIEYLEHYSAKDEITRVEAIGLLGDAYSELKQYDKAISKYREAATTNPNSFTSPLYLMKLALVYEATNNVPEAVKTYKTIKTEYWQFAQTQNIDAYIAKLEQKAPSGNE</sequence>
<dbReference type="Proteomes" id="UP000295807">
    <property type="component" value="Unassembled WGS sequence"/>
</dbReference>
<dbReference type="Pfam" id="PF13174">
    <property type="entry name" value="TPR_6"/>
    <property type="match status" value="1"/>
</dbReference>
<dbReference type="Gene3D" id="1.25.40.10">
    <property type="entry name" value="Tetratricopeptide repeat domain"/>
    <property type="match status" value="2"/>
</dbReference>
<feature type="transmembrane region" description="Helical" evidence="4">
    <location>
        <begin position="33"/>
        <end position="51"/>
    </location>
</feature>
<evidence type="ECO:0000313" key="5">
    <source>
        <dbReference type="EMBL" id="TCS85141.1"/>
    </source>
</evidence>
<evidence type="ECO:0000256" key="2">
    <source>
        <dbReference type="ARBA" id="ARBA00022803"/>
    </source>
</evidence>
<dbReference type="InterPro" id="IPR019734">
    <property type="entry name" value="TPR_rpt"/>
</dbReference>
<dbReference type="InterPro" id="IPR011990">
    <property type="entry name" value="TPR-like_helical_dom_sf"/>
</dbReference>
<protein>
    <submittedName>
        <fullName evidence="5">Tetratricopeptide repeat protein</fullName>
    </submittedName>
</protein>
<evidence type="ECO:0000256" key="4">
    <source>
        <dbReference type="SAM" id="Phobius"/>
    </source>
</evidence>
<keyword evidence="4" id="KW-0812">Transmembrane</keyword>
<reference evidence="5 6" key="1">
    <citation type="submission" date="2019-03" db="EMBL/GenBank/DDBJ databases">
        <title>Genomic Encyclopedia of Type Strains, Phase IV (KMG-IV): sequencing the most valuable type-strain genomes for metagenomic binning, comparative biology and taxonomic classification.</title>
        <authorList>
            <person name="Goeker M."/>
        </authorList>
    </citation>
    <scope>NUCLEOTIDE SEQUENCE [LARGE SCALE GENOMIC DNA]</scope>
    <source>
        <strain evidence="5 6">DSM 21100</strain>
    </source>
</reference>
<name>A0A4R3KMP8_9SPHI</name>
<dbReference type="AlphaFoldDB" id="A0A4R3KMP8"/>
<evidence type="ECO:0000256" key="3">
    <source>
        <dbReference type="PROSITE-ProRule" id="PRU00339"/>
    </source>
</evidence>